<keyword evidence="1" id="KW-0614">Plasmid</keyword>
<name>A0ACD4CZW5_9HYPH</name>
<accession>A0ACD4CZW5</accession>
<evidence type="ECO:0000313" key="1">
    <source>
        <dbReference type="EMBL" id="UXN59101.1"/>
    </source>
</evidence>
<gene>
    <name evidence="1" type="ORF">N8E88_09520</name>
</gene>
<evidence type="ECO:0000313" key="2">
    <source>
        <dbReference type="Proteomes" id="UP001061991"/>
    </source>
</evidence>
<dbReference type="EMBL" id="CP104972">
    <property type="protein sequence ID" value="UXN59101.1"/>
    <property type="molecule type" value="Genomic_DNA"/>
</dbReference>
<organism evidence="1 2">
    <name type="scientific">Phyllobacterium zundukense</name>
    <dbReference type="NCBI Taxonomy" id="1867719"/>
    <lineage>
        <taxon>Bacteria</taxon>
        <taxon>Pseudomonadati</taxon>
        <taxon>Pseudomonadota</taxon>
        <taxon>Alphaproteobacteria</taxon>
        <taxon>Hyphomicrobiales</taxon>
        <taxon>Phyllobacteriaceae</taxon>
        <taxon>Phyllobacterium</taxon>
    </lineage>
</organism>
<keyword evidence="2" id="KW-1185">Reference proteome</keyword>
<protein>
    <submittedName>
        <fullName evidence="1">Uncharacterized protein</fullName>
    </submittedName>
</protein>
<geneLocation type="plasmid" evidence="1 2">
    <name>p_unnamed1</name>
</geneLocation>
<reference evidence="1" key="1">
    <citation type="submission" date="2022-09" db="EMBL/GenBank/DDBJ databases">
        <title>Interaction between co-microsymbionts with complementary sets of symbiotic genes in legume-rhizobium systems.</title>
        <authorList>
            <person name="Safronova V."/>
            <person name="Sazanova A."/>
            <person name="Afonin A."/>
            <person name="Chirak E."/>
        </authorList>
    </citation>
    <scope>NUCLEOTIDE SEQUENCE</scope>
    <source>
        <strain evidence="1">A18/3m</strain>
    </source>
</reference>
<proteinExistence type="predicted"/>
<sequence>MAKDKPTIEALRVELSNLRDDLAVIASSQIFFMQSATVNEEAVNAIKHRIAEIKAILECSDK</sequence>
<dbReference type="Proteomes" id="UP001061991">
    <property type="component" value="Plasmid p_unnamed1"/>
</dbReference>